<evidence type="ECO:0000313" key="8">
    <source>
        <dbReference type="EMBL" id="CAG7827244.1"/>
    </source>
</evidence>
<sequence length="95" mass="10909">LSAFFSLVSLAMALTSYNHTSRTVRDVKINMSIIGRVWQFCWHFCIISSRVIALSVFASAYPEIMIACCIVHWLFMLVWLYLQRSPARKGSSMND</sequence>
<feature type="non-terminal residue" evidence="8">
    <location>
        <position position="95"/>
    </location>
</feature>
<keyword evidence="6 7" id="KW-0472">Membrane</keyword>
<gene>
    <name evidence="8" type="ORF">AFUS01_LOCUS37240</name>
</gene>
<comment type="subcellular location">
    <subcellularLocation>
        <location evidence="1">Cell membrane</location>
        <topology evidence="1">Multi-pass membrane protein</topology>
    </subcellularLocation>
    <subcellularLocation>
        <location evidence="7">Membrane</location>
        <topology evidence="7">Multi-pass membrane protein</topology>
    </subcellularLocation>
</comment>
<dbReference type="GO" id="GO:0005886">
    <property type="term" value="C:plasma membrane"/>
    <property type="evidence" value="ECO:0007669"/>
    <property type="project" value="UniProtKB-SubCell"/>
</dbReference>
<dbReference type="AlphaFoldDB" id="A0A8J2L1L7"/>
<comment type="similarity">
    <text evidence="2 7">Belongs to the XK family.</text>
</comment>
<evidence type="ECO:0000256" key="5">
    <source>
        <dbReference type="ARBA" id="ARBA00022989"/>
    </source>
</evidence>
<dbReference type="InterPro" id="IPR050895">
    <property type="entry name" value="XK-related_scramblase"/>
</dbReference>
<reference evidence="8" key="1">
    <citation type="submission" date="2021-06" db="EMBL/GenBank/DDBJ databases">
        <authorList>
            <person name="Hodson N. C."/>
            <person name="Mongue J. A."/>
            <person name="Jaron S. K."/>
        </authorList>
    </citation>
    <scope>NUCLEOTIDE SEQUENCE</scope>
</reference>
<evidence type="ECO:0000256" key="1">
    <source>
        <dbReference type="ARBA" id="ARBA00004651"/>
    </source>
</evidence>
<keyword evidence="3" id="KW-1003">Cell membrane</keyword>
<evidence type="ECO:0000256" key="4">
    <source>
        <dbReference type="ARBA" id="ARBA00022692"/>
    </source>
</evidence>
<evidence type="ECO:0000256" key="2">
    <source>
        <dbReference type="ARBA" id="ARBA00008789"/>
    </source>
</evidence>
<dbReference type="OrthoDB" id="6136301at2759"/>
<dbReference type="GO" id="GO:1902742">
    <property type="term" value="P:apoptotic process involved in development"/>
    <property type="evidence" value="ECO:0007669"/>
    <property type="project" value="TreeGrafter"/>
</dbReference>
<protein>
    <recommendedName>
        <fullName evidence="7">XK-related protein</fullName>
    </recommendedName>
</protein>
<keyword evidence="4 7" id="KW-0812">Transmembrane</keyword>
<proteinExistence type="inferred from homology"/>
<accession>A0A8J2L1L7</accession>
<dbReference type="GO" id="GO:0070782">
    <property type="term" value="P:phosphatidylserine exposure on apoptotic cell surface"/>
    <property type="evidence" value="ECO:0007669"/>
    <property type="project" value="TreeGrafter"/>
</dbReference>
<dbReference type="EMBL" id="CAJVCH010542774">
    <property type="protein sequence ID" value="CAG7827244.1"/>
    <property type="molecule type" value="Genomic_DNA"/>
</dbReference>
<feature type="non-terminal residue" evidence="8">
    <location>
        <position position="1"/>
    </location>
</feature>
<comment type="caution">
    <text evidence="7">Lacks conserved residue(s) required for the propagation of feature annotation.</text>
</comment>
<feature type="transmembrane region" description="Helical" evidence="7">
    <location>
        <begin position="64"/>
        <end position="82"/>
    </location>
</feature>
<name>A0A8J2L1L7_9HEXA</name>
<evidence type="ECO:0000256" key="3">
    <source>
        <dbReference type="ARBA" id="ARBA00022475"/>
    </source>
</evidence>
<evidence type="ECO:0000256" key="7">
    <source>
        <dbReference type="RuleBase" id="RU910716"/>
    </source>
</evidence>
<dbReference type="PANTHER" id="PTHR16024:SF6">
    <property type="entry name" value="XK-RELATED PROTEIN"/>
    <property type="match status" value="1"/>
</dbReference>
<keyword evidence="5 7" id="KW-1133">Transmembrane helix</keyword>
<comment type="caution">
    <text evidence="8">The sequence shown here is derived from an EMBL/GenBank/DDBJ whole genome shotgun (WGS) entry which is preliminary data.</text>
</comment>
<dbReference type="InterPro" id="IPR018629">
    <property type="entry name" value="XK-rel"/>
</dbReference>
<keyword evidence="9" id="KW-1185">Reference proteome</keyword>
<dbReference type="GO" id="GO:0043652">
    <property type="term" value="P:engulfment of apoptotic cell"/>
    <property type="evidence" value="ECO:0007669"/>
    <property type="project" value="TreeGrafter"/>
</dbReference>
<dbReference type="PANTHER" id="PTHR16024">
    <property type="entry name" value="XK-RELATED PROTEIN"/>
    <property type="match status" value="1"/>
</dbReference>
<organism evidence="8 9">
    <name type="scientific">Allacma fusca</name>
    <dbReference type="NCBI Taxonomy" id="39272"/>
    <lineage>
        <taxon>Eukaryota</taxon>
        <taxon>Metazoa</taxon>
        <taxon>Ecdysozoa</taxon>
        <taxon>Arthropoda</taxon>
        <taxon>Hexapoda</taxon>
        <taxon>Collembola</taxon>
        <taxon>Symphypleona</taxon>
        <taxon>Sminthuridae</taxon>
        <taxon>Allacma</taxon>
    </lineage>
</organism>
<evidence type="ECO:0000313" key="9">
    <source>
        <dbReference type="Proteomes" id="UP000708208"/>
    </source>
</evidence>
<dbReference type="Pfam" id="PF09815">
    <property type="entry name" value="XK-related"/>
    <property type="match status" value="1"/>
</dbReference>
<dbReference type="Proteomes" id="UP000708208">
    <property type="component" value="Unassembled WGS sequence"/>
</dbReference>
<evidence type="ECO:0000256" key="6">
    <source>
        <dbReference type="ARBA" id="ARBA00023136"/>
    </source>
</evidence>